<dbReference type="InterPro" id="IPR001214">
    <property type="entry name" value="SET_dom"/>
</dbReference>
<dbReference type="InterPro" id="IPR046341">
    <property type="entry name" value="SET_dom_sf"/>
</dbReference>
<dbReference type="Proteomes" id="UP001107558">
    <property type="component" value="Chromosome 3"/>
</dbReference>
<accession>A0A9J6BPF8</accession>
<dbReference type="InterPro" id="IPR004344">
    <property type="entry name" value="TTL/TTLL_fam"/>
</dbReference>
<dbReference type="GO" id="GO:0008757">
    <property type="term" value="F:S-adenosylmethionine-dependent methyltransferase activity"/>
    <property type="evidence" value="ECO:0007669"/>
    <property type="project" value="UniProtKB-ARBA"/>
</dbReference>
<proteinExistence type="predicted"/>
<dbReference type="GO" id="GO:0008170">
    <property type="term" value="F:N-methyltransferase activity"/>
    <property type="evidence" value="ECO:0007669"/>
    <property type="project" value="UniProtKB-ARBA"/>
</dbReference>
<dbReference type="PROSITE" id="PS51221">
    <property type="entry name" value="TTL"/>
    <property type="match status" value="1"/>
</dbReference>
<comment type="caution">
    <text evidence="2">The sequence shown here is derived from an EMBL/GenBank/DDBJ whole genome shotgun (WGS) entry which is preliminary data.</text>
</comment>
<dbReference type="GO" id="GO:0008276">
    <property type="term" value="F:protein methyltransferase activity"/>
    <property type="evidence" value="ECO:0007669"/>
    <property type="project" value="UniProtKB-ARBA"/>
</dbReference>
<evidence type="ECO:0000313" key="2">
    <source>
        <dbReference type="EMBL" id="KAG5671299.1"/>
    </source>
</evidence>
<dbReference type="InterPro" id="IPR057954">
    <property type="entry name" value="SET_TTL12"/>
</dbReference>
<dbReference type="PANTHER" id="PTHR46088">
    <property type="entry name" value="TUBULIN--TYROSINE LIGASE-LIKE PROTEIN 12"/>
    <property type="match status" value="1"/>
</dbReference>
<organism evidence="2 3">
    <name type="scientific">Polypedilum vanderplanki</name>
    <name type="common">Sleeping chironomid midge</name>
    <dbReference type="NCBI Taxonomy" id="319348"/>
    <lineage>
        <taxon>Eukaryota</taxon>
        <taxon>Metazoa</taxon>
        <taxon>Ecdysozoa</taxon>
        <taxon>Arthropoda</taxon>
        <taxon>Hexapoda</taxon>
        <taxon>Insecta</taxon>
        <taxon>Pterygota</taxon>
        <taxon>Neoptera</taxon>
        <taxon>Endopterygota</taxon>
        <taxon>Diptera</taxon>
        <taxon>Nematocera</taxon>
        <taxon>Chironomoidea</taxon>
        <taxon>Chironomidae</taxon>
        <taxon>Chironominae</taxon>
        <taxon>Polypedilum</taxon>
        <taxon>Polypedilum</taxon>
    </lineage>
</organism>
<dbReference type="PROSITE" id="PS50280">
    <property type="entry name" value="SET"/>
    <property type="match status" value="1"/>
</dbReference>
<dbReference type="SUPFAM" id="SSF56059">
    <property type="entry name" value="Glutathione synthetase ATP-binding domain-like"/>
    <property type="match status" value="1"/>
</dbReference>
<protein>
    <recommendedName>
        <fullName evidence="1">SET domain-containing protein</fullName>
    </recommendedName>
</protein>
<dbReference type="GO" id="GO:0005737">
    <property type="term" value="C:cytoplasm"/>
    <property type="evidence" value="ECO:0007669"/>
    <property type="project" value="TreeGrafter"/>
</dbReference>
<dbReference type="Pfam" id="PF03133">
    <property type="entry name" value="TTL"/>
    <property type="match status" value="1"/>
</dbReference>
<evidence type="ECO:0000313" key="3">
    <source>
        <dbReference type="Proteomes" id="UP001107558"/>
    </source>
</evidence>
<dbReference type="CDD" id="cd08161">
    <property type="entry name" value="SET"/>
    <property type="match status" value="1"/>
</dbReference>
<dbReference type="InterPro" id="IPR027749">
    <property type="entry name" value="TTLL12"/>
</dbReference>
<dbReference type="EMBL" id="JADBJN010000003">
    <property type="protein sequence ID" value="KAG5671299.1"/>
    <property type="molecule type" value="Genomic_DNA"/>
</dbReference>
<dbReference type="PANTHER" id="PTHR46088:SF1">
    <property type="entry name" value="TUBULIN--TYROSINE LIGASE-LIKE PROTEIN 12"/>
    <property type="match status" value="1"/>
</dbReference>
<dbReference type="Gene3D" id="3.30.470.20">
    <property type="entry name" value="ATP-grasp fold, B domain"/>
    <property type="match status" value="1"/>
</dbReference>
<dbReference type="SUPFAM" id="SSF82199">
    <property type="entry name" value="SET domain"/>
    <property type="match status" value="1"/>
</dbReference>
<keyword evidence="3" id="KW-1185">Reference proteome</keyword>
<sequence length="609" mass="71451">MSVVIDNTFESFKSLHEPQLRASVVPEHLYEALFKKCASEIFDSGNYFQLLLLDYGEEDRGEKDPVFTVVALRDIKADDKEAIFLLDHQITFKADEIRKILIDNPAIVKRLSMMMGLYTNDDVDQVLQNIWKYSNFYSLNAQGAEVENTLPSWYVNDELGSGVIHSDEPNMRIVPFIHIPTQTAYSILFPIKDISEGEQITRDYIEHVKEEDMREVMLLPWRDLDFTDESFEQSEPDTSYFLQGRIEESMPDENTTTPILDKNAPIKVFSDYEFVNKYLTDPSFEIVEKSEDASVLWLTKHFKGYYELSKNFPNTFVNQFPFENVVTIKDLLAVICRRSIEKHHDEETLNTYPVWQPTTFNLKTELREFVSYFQQREAKELDNYWIIKPFNLARSLDTTITNNISQIIRISQTSPKIAQKYIHQPVLFHRPDANGKVKFDVRYVILLTSVKPLVAHVYKNFFLRFSNVPFSMSDFEVYEKHFTVMNYGENLVLKHIKCEDFVNLWKEQYENNPWSEIENDICDMLKQVFLNATKEKAPKGIGENKQSRGLYAADIMLSHENGKLQPKLLEINFVPDMKRACEYYSECYNDIFKLLFLGEENEKVFRRFV</sequence>
<reference evidence="2" key="1">
    <citation type="submission" date="2021-03" db="EMBL/GenBank/DDBJ databases">
        <title>Chromosome level genome of the anhydrobiotic midge Polypedilum vanderplanki.</title>
        <authorList>
            <person name="Yoshida Y."/>
            <person name="Kikawada T."/>
            <person name="Gusev O."/>
        </authorList>
    </citation>
    <scope>NUCLEOTIDE SEQUENCE</scope>
    <source>
        <strain evidence="2">NIAS01</strain>
        <tissue evidence="2">Whole body or cell culture</tissue>
    </source>
</reference>
<feature type="domain" description="SET" evidence="1">
    <location>
        <begin position="48"/>
        <end position="205"/>
    </location>
</feature>
<dbReference type="AlphaFoldDB" id="A0A9J6BPF8"/>
<name>A0A9J6BPF8_POLVA</name>
<dbReference type="Pfam" id="PF25556">
    <property type="entry name" value="SET_TTL"/>
    <property type="match status" value="1"/>
</dbReference>
<gene>
    <name evidence="2" type="ORF">PVAND_001504</name>
</gene>
<evidence type="ECO:0000259" key="1">
    <source>
        <dbReference type="PROSITE" id="PS50280"/>
    </source>
</evidence>
<dbReference type="OrthoDB" id="60477at2759"/>